<dbReference type="InterPro" id="IPR010918">
    <property type="entry name" value="PurM-like_C_dom"/>
</dbReference>
<dbReference type="Gene3D" id="3.90.650.10">
    <property type="entry name" value="PurM-like C-terminal domain"/>
    <property type="match status" value="2"/>
</dbReference>
<dbReference type="EMBL" id="QEQK01000009">
    <property type="protein sequence ID" value="PWN55745.1"/>
    <property type="molecule type" value="Genomic_DNA"/>
</dbReference>
<keyword evidence="5 12" id="KW-0479">Metal-binding</keyword>
<dbReference type="Pfam" id="PF18076">
    <property type="entry name" value="FGAR-AT_N"/>
    <property type="match status" value="1"/>
</dbReference>
<feature type="active site" description="Nucleophile" evidence="12">
    <location>
        <position position="1111"/>
    </location>
</feature>
<evidence type="ECO:0000256" key="12">
    <source>
        <dbReference type="HAMAP-Rule" id="MF_00419"/>
    </source>
</evidence>
<dbReference type="InterPro" id="IPR040707">
    <property type="entry name" value="FGAR-AT_N"/>
</dbReference>
<dbReference type="GO" id="GO:0006189">
    <property type="term" value="P:'de novo' IMP biosynthetic process"/>
    <property type="evidence" value="ECO:0007669"/>
    <property type="project" value="UniProtKB-UniRule"/>
</dbReference>
<keyword evidence="8 12" id="KW-0067">ATP-binding</keyword>
<reference evidence="17 18" key="1">
    <citation type="submission" date="2018-05" db="EMBL/GenBank/DDBJ databases">
        <title>Abyssibacter profundi OUC007T gen. nov., sp. nov, a marine bacterium isolated from seawater of the Mariana Trench.</title>
        <authorList>
            <person name="Zhou S."/>
        </authorList>
    </citation>
    <scope>NUCLEOTIDE SEQUENCE [LARGE SCALE GENOMIC DNA]</scope>
    <source>
        <strain evidence="17 18">OUC007</strain>
    </source>
</reference>
<dbReference type="Pfam" id="PF02769">
    <property type="entry name" value="AIRS_C"/>
    <property type="match status" value="2"/>
</dbReference>
<comment type="caution">
    <text evidence="17">The sequence shown here is derived from an EMBL/GenBank/DDBJ whole genome shotgun (WGS) entry which is preliminary data.</text>
</comment>
<name>A0A363UJZ0_9GAMM</name>
<dbReference type="CDD" id="cd01740">
    <property type="entry name" value="GATase1_FGAR_AT"/>
    <property type="match status" value="1"/>
</dbReference>
<evidence type="ECO:0000259" key="16">
    <source>
        <dbReference type="Pfam" id="PF22689"/>
    </source>
</evidence>
<dbReference type="SUPFAM" id="SSF55326">
    <property type="entry name" value="PurM N-terminal domain-like"/>
    <property type="match status" value="2"/>
</dbReference>
<dbReference type="Gene3D" id="1.10.8.750">
    <property type="entry name" value="Phosphoribosylformylglycinamidine synthase, linker domain"/>
    <property type="match status" value="1"/>
</dbReference>
<feature type="active site" evidence="12">
    <location>
        <position position="1239"/>
    </location>
</feature>
<dbReference type="CDD" id="cd02204">
    <property type="entry name" value="PurL_repeat2"/>
    <property type="match status" value="1"/>
</dbReference>
<dbReference type="InterPro" id="IPR041609">
    <property type="entry name" value="PurL_linker"/>
</dbReference>
<dbReference type="InterPro" id="IPR036676">
    <property type="entry name" value="PurM-like_C_sf"/>
</dbReference>
<comment type="subunit">
    <text evidence="12">Monomer.</text>
</comment>
<evidence type="ECO:0000313" key="17">
    <source>
        <dbReference type="EMBL" id="PWN55745.1"/>
    </source>
</evidence>
<dbReference type="Proteomes" id="UP000251800">
    <property type="component" value="Unassembled WGS sequence"/>
</dbReference>
<sequence>MLLGQAALSDFRLERLNAALEEAGSAARVQDSAWVYLVDAGEAVDWSVLEQLLPGVTTQAPEGDEPCYVLPRAGTLSPWSSKATDIARVCGLDVRRLERGRLLMLTAAPDAAALPRLHDRMTEQTRSVLDNLDDVFATPARRPLRHIPLGDDALASLRAADAELGLALSEDELAYLADFYREAGRPPTDAELMMFAQINSEHCRHKIFNARFTIDGEPQDQSLFDMIRASYAASPGGILSAYKDNAAVLEAVPSGQFRVGGDPAYVLSEEPSHISIKVETHNHPTAISPDPGAATGAGGEIRDEAATGRGGYTKAGLCGFSVSNLKLPGLPRPWEVDVGKPGHMASALQIMLEGPIGAASYNNEFGRPNLTGYFRSFEQTVNGELRGYHKPIMIAGGLGSVRDGHVEKLPVPVDAKLIVLGGPAMLIGLGGGAASSVGAGEGQESLDFASVQRANPEMQRRAQEVIDRCCAQGESNPILSIHDVGAGGISNALPEIIDEDGRGGLIRLSDVHSADPSLSPMEIWSNESQERYVLAIAGESLAGFAAIAERERCPFAVVGEAKARPQLEVLDHAGGHAVDMPMPVLLGKTPKMHRDVTRLASPGDGWRGEQVELADAIDRVLRLPGVGSKQFLITIGDRCITGLVARDQMVGPWQTPVADCAVTAGGYTGHVGEAMAMGERTPVALLNAAASARMAVGEAITNLLAADVPRLDRIRLSANWMAACGEPGEDARLYDAVRAVGAELCPALGVAIPVGKDSLSMRTRWQSDGQARQMSAPMSLIVTAFSAVEDVRQTLTPVLSGRRDTGLLLVTPAGAGMRLGASALTQVYGQIGDVPPDLDDPAGFKAFVDTLIAQRQAGRLLAYHDRSDGGLLATLLEMAFASRCGLDIDLAGQPAVPMLFNEELGAVIEVAADDRASVEQAFTQAGATVTALGRATDDGLIRLRDGEQSLFEATRSTLQQAWAETSWQMQRLRDNPAGADSEYAALLDDADPGLHAKLSFDVDDDVAAPYLNLSRPRVAVLREQGVNSAREMAFAFHAAGFEAVDVHMSDLLDRGQHLDGFAGLVAPGGFSYGDVLGAGRGWAGSIRFHATLAERFRQFAERDDRFLLGICNGCQMMAELRDLIPGAEQWPHFVRNASEQFEGRVAMVQIPESSDSLFLEGMQGSRMPVAVSHGEGRALFASTDAQAQLTASGGIALQYVDNRGGVTETYPANPNGSPAGIAGVTAANGRALIMMPHPERVIRSLSNSWRDPAWGEYGPWMRMFRNARRWVG</sequence>
<dbReference type="PANTHER" id="PTHR10099">
    <property type="entry name" value="PHOSPHORIBOSYLFORMYLGLYCINAMIDINE SYNTHASE"/>
    <property type="match status" value="1"/>
</dbReference>
<dbReference type="InterPro" id="IPR029062">
    <property type="entry name" value="Class_I_gatase-like"/>
</dbReference>
<evidence type="ECO:0000256" key="8">
    <source>
        <dbReference type="ARBA" id="ARBA00022840"/>
    </source>
</evidence>
<feature type="active site" evidence="12">
    <location>
        <position position="1237"/>
    </location>
</feature>
<gene>
    <name evidence="12" type="primary">purL</name>
    <name evidence="17" type="ORF">DEH80_11405</name>
</gene>
<feature type="domain" description="Phosphoribosylformylglycinamidine synthase linker" evidence="14">
    <location>
        <begin position="157"/>
        <end position="206"/>
    </location>
</feature>
<evidence type="ECO:0000256" key="4">
    <source>
        <dbReference type="ARBA" id="ARBA00022598"/>
    </source>
</evidence>
<dbReference type="SUPFAM" id="SSF52317">
    <property type="entry name" value="Class I glutamine amidotransferase-like"/>
    <property type="match status" value="1"/>
</dbReference>
<feature type="binding site" evidence="12">
    <location>
        <position position="865"/>
    </location>
    <ligand>
        <name>Mg(2+)</name>
        <dbReference type="ChEBI" id="CHEBI:18420"/>
    </ligand>
</feature>
<dbReference type="GO" id="GO:0005524">
    <property type="term" value="F:ATP binding"/>
    <property type="evidence" value="ECO:0007669"/>
    <property type="project" value="UniProtKB-UniRule"/>
</dbReference>
<evidence type="ECO:0000256" key="10">
    <source>
        <dbReference type="ARBA" id="ARBA00022962"/>
    </source>
</evidence>
<keyword evidence="9 12" id="KW-0460">Magnesium</keyword>
<dbReference type="InterPro" id="IPR036604">
    <property type="entry name" value="PurS-like_sf"/>
</dbReference>
<dbReference type="GO" id="GO:0046872">
    <property type="term" value="F:metal ion binding"/>
    <property type="evidence" value="ECO:0007669"/>
    <property type="project" value="UniProtKB-KW"/>
</dbReference>
<evidence type="ECO:0000256" key="6">
    <source>
        <dbReference type="ARBA" id="ARBA00022741"/>
    </source>
</evidence>
<evidence type="ECO:0000259" key="15">
    <source>
        <dbReference type="Pfam" id="PF18076"/>
    </source>
</evidence>
<comment type="function">
    <text evidence="12">Phosphoribosylformylglycinamidine synthase involved in the purines biosynthetic pathway. Catalyzes the ATP-dependent conversion of formylglycinamide ribonucleotide (FGAR) and glutamine to yield formylglycinamidine ribonucleotide (FGAM) and glutamate.</text>
</comment>
<evidence type="ECO:0000256" key="5">
    <source>
        <dbReference type="ARBA" id="ARBA00022723"/>
    </source>
</evidence>
<feature type="binding site" evidence="12">
    <location>
        <position position="659"/>
    </location>
    <ligand>
        <name>Mg(2+)</name>
        <dbReference type="ChEBI" id="CHEBI:18420"/>
    </ligand>
</feature>
<dbReference type="PROSITE" id="PS51273">
    <property type="entry name" value="GATASE_TYPE_1"/>
    <property type="match status" value="1"/>
</dbReference>
<dbReference type="InterPro" id="IPR010073">
    <property type="entry name" value="PurL_large"/>
</dbReference>
<feature type="binding site" evidence="12">
    <location>
        <begin position="371"/>
        <end position="373"/>
    </location>
    <ligand>
        <name>ATP</name>
        <dbReference type="ChEBI" id="CHEBI:30616"/>
    </ligand>
</feature>
<dbReference type="GO" id="GO:0004642">
    <property type="term" value="F:phosphoribosylformylglycinamidine synthase activity"/>
    <property type="evidence" value="ECO:0007669"/>
    <property type="project" value="UniProtKB-UniRule"/>
</dbReference>
<keyword evidence="6 12" id="KW-0547">Nucleotide-binding</keyword>
<dbReference type="Pfam" id="PF18072">
    <property type="entry name" value="FGAR-AT_linker"/>
    <property type="match status" value="1"/>
</dbReference>
<comment type="pathway">
    <text evidence="1 12">Purine metabolism; IMP biosynthesis via de novo pathway; 5-amino-1-(5-phospho-D-ribosyl)imidazole from N(2)-formyl-N(1)-(5-phospho-D-ribosyl)glycinamide: step 1/2.</text>
</comment>
<evidence type="ECO:0000259" key="14">
    <source>
        <dbReference type="Pfam" id="PF18072"/>
    </source>
</evidence>
<evidence type="ECO:0000256" key="9">
    <source>
        <dbReference type="ARBA" id="ARBA00022842"/>
    </source>
</evidence>
<comment type="catalytic activity">
    <reaction evidence="11 12">
        <text>N(2)-formyl-N(1)-(5-phospho-beta-D-ribosyl)glycinamide + L-glutamine + ATP + H2O = 2-formamido-N(1)-(5-O-phospho-beta-D-ribosyl)acetamidine + L-glutamate + ADP + phosphate + H(+)</text>
        <dbReference type="Rhea" id="RHEA:17129"/>
        <dbReference type="ChEBI" id="CHEBI:15377"/>
        <dbReference type="ChEBI" id="CHEBI:15378"/>
        <dbReference type="ChEBI" id="CHEBI:29985"/>
        <dbReference type="ChEBI" id="CHEBI:30616"/>
        <dbReference type="ChEBI" id="CHEBI:43474"/>
        <dbReference type="ChEBI" id="CHEBI:58359"/>
        <dbReference type="ChEBI" id="CHEBI:147286"/>
        <dbReference type="ChEBI" id="CHEBI:147287"/>
        <dbReference type="ChEBI" id="CHEBI:456216"/>
        <dbReference type="EC" id="6.3.5.3"/>
    </reaction>
</comment>
<dbReference type="EC" id="6.3.5.3" evidence="12"/>
<dbReference type="Pfam" id="PF22689">
    <property type="entry name" value="FGAR-AT_PurM_N-like"/>
    <property type="match status" value="1"/>
</dbReference>
<dbReference type="Pfam" id="PF13507">
    <property type="entry name" value="GATase_5"/>
    <property type="match status" value="1"/>
</dbReference>
<dbReference type="GO" id="GO:0005737">
    <property type="term" value="C:cytoplasm"/>
    <property type="evidence" value="ECO:0007669"/>
    <property type="project" value="UniProtKB-SubCell"/>
</dbReference>
<dbReference type="NCBIfam" id="NF003672">
    <property type="entry name" value="PRK05297.1"/>
    <property type="match status" value="1"/>
</dbReference>
<feature type="domain" description="Phosphoribosylformylglycinamidine synthase N-terminal" evidence="15">
    <location>
        <begin position="35"/>
        <end position="136"/>
    </location>
</feature>
<dbReference type="SMART" id="SM01211">
    <property type="entry name" value="GATase_5"/>
    <property type="match status" value="1"/>
</dbReference>
<dbReference type="SUPFAM" id="SSF82697">
    <property type="entry name" value="PurS-like"/>
    <property type="match status" value="1"/>
</dbReference>
<evidence type="ECO:0000256" key="3">
    <source>
        <dbReference type="ARBA" id="ARBA00022490"/>
    </source>
</evidence>
<feature type="binding site" evidence="12">
    <location>
        <position position="702"/>
    </location>
    <ligand>
        <name>Mg(2+)</name>
        <dbReference type="ChEBI" id="CHEBI:18420"/>
    </ligand>
</feature>
<dbReference type="FunFam" id="3.30.1330.10:FF:000005">
    <property type="entry name" value="Phosphoribosylformylglycinamidine synthase"/>
    <property type="match status" value="1"/>
</dbReference>
<evidence type="ECO:0000256" key="11">
    <source>
        <dbReference type="ARBA" id="ARBA00052585"/>
    </source>
</evidence>
<dbReference type="NCBIfam" id="TIGR01735">
    <property type="entry name" value="FGAM_synt"/>
    <property type="match status" value="1"/>
</dbReference>
<feature type="binding site" evidence="12">
    <location>
        <position position="698"/>
    </location>
    <ligand>
        <name>Mg(2+)</name>
        <dbReference type="ChEBI" id="CHEBI:18420"/>
    </ligand>
</feature>
<protein>
    <recommendedName>
        <fullName evidence="12">Phosphoribosylformylglycinamidine synthase</fullName>
        <shortName evidence="12">FGAM synthase</shortName>
        <shortName evidence="12">FGAMS</shortName>
        <ecNumber evidence="12">6.3.5.3</ecNumber>
    </recommendedName>
    <alternativeName>
        <fullName evidence="12">Formylglycinamide ribonucleotide amidotransferase</fullName>
        <shortName evidence="12">FGAR amidotransferase</shortName>
        <shortName evidence="12">FGAR-AT</shortName>
    </alternativeName>
</protein>
<feature type="binding site" evidence="12">
    <location>
        <position position="658"/>
    </location>
    <ligand>
        <name>ATP</name>
        <dbReference type="ChEBI" id="CHEBI:30616"/>
    </ligand>
</feature>
<comment type="subcellular location">
    <subcellularLocation>
        <location evidence="12">Cytoplasm</location>
    </subcellularLocation>
</comment>
<organism evidence="17 18">
    <name type="scientific">Abyssibacter profundi</name>
    <dbReference type="NCBI Taxonomy" id="2182787"/>
    <lineage>
        <taxon>Bacteria</taxon>
        <taxon>Pseudomonadati</taxon>
        <taxon>Pseudomonadota</taxon>
        <taxon>Gammaproteobacteria</taxon>
        <taxon>Chromatiales</taxon>
        <taxon>Oceanococcaceae</taxon>
        <taxon>Abyssibacter</taxon>
    </lineage>
</organism>
<feature type="binding site" evidence="12">
    <location>
        <position position="867"/>
    </location>
    <ligand>
        <name>ATP</name>
        <dbReference type="ChEBI" id="CHEBI:30616"/>
    </ligand>
</feature>
<dbReference type="SUPFAM" id="SSF109736">
    <property type="entry name" value="FGAM synthase PurL, linker domain"/>
    <property type="match status" value="1"/>
</dbReference>
<keyword evidence="10 12" id="KW-0315">Glutamine amidotransferase</keyword>
<dbReference type="OrthoDB" id="9804441at2"/>
<evidence type="ECO:0000256" key="7">
    <source>
        <dbReference type="ARBA" id="ARBA00022755"/>
    </source>
</evidence>
<dbReference type="Gene3D" id="3.30.1330.10">
    <property type="entry name" value="PurM-like, N-terminal domain"/>
    <property type="match status" value="2"/>
</dbReference>
<evidence type="ECO:0000256" key="1">
    <source>
        <dbReference type="ARBA" id="ARBA00004920"/>
    </source>
</evidence>
<comment type="similarity">
    <text evidence="2 12">In the N-terminal section; belongs to the FGAMS family.</text>
</comment>
<dbReference type="FunFam" id="3.40.50.880:FF:000008">
    <property type="entry name" value="Phosphoribosylformylglycinamidine synthase"/>
    <property type="match status" value="1"/>
</dbReference>
<dbReference type="CDD" id="cd02203">
    <property type="entry name" value="PurL_repeat1"/>
    <property type="match status" value="1"/>
</dbReference>
<feature type="domain" description="PurM-like C-terminal" evidence="13">
    <location>
        <begin position="817"/>
        <end position="943"/>
    </location>
</feature>
<accession>A0A363UJZ0</accession>
<feature type="domain" description="FGAR-AT PurM N-terminal-like" evidence="16">
    <location>
        <begin position="628"/>
        <end position="786"/>
    </location>
</feature>
<dbReference type="HAMAP" id="MF_00419">
    <property type="entry name" value="PurL_1"/>
    <property type="match status" value="1"/>
</dbReference>
<dbReference type="FunFam" id="3.90.650.10:FF:000024">
    <property type="entry name" value="Phosphoribosylformylglycinamidine synthase"/>
    <property type="match status" value="1"/>
</dbReference>
<keyword evidence="4 12" id="KW-0436">Ligase</keyword>
<feature type="domain" description="PurM-like C-terminal" evidence="13">
    <location>
        <begin position="416"/>
        <end position="569"/>
    </location>
</feature>
<evidence type="ECO:0000313" key="18">
    <source>
        <dbReference type="Proteomes" id="UP000251800"/>
    </source>
</evidence>
<evidence type="ECO:0000259" key="13">
    <source>
        <dbReference type="Pfam" id="PF02769"/>
    </source>
</evidence>
<feature type="binding site" evidence="12">
    <location>
        <begin position="292"/>
        <end position="303"/>
    </location>
    <ligand>
        <name>ATP</name>
        <dbReference type="ChEBI" id="CHEBI:30616"/>
    </ligand>
</feature>
<evidence type="ECO:0000256" key="2">
    <source>
        <dbReference type="ARBA" id="ARBA00008608"/>
    </source>
</evidence>
<dbReference type="AlphaFoldDB" id="A0A363UJZ0"/>
<keyword evidence="3 12" id="KW-0963">Cytoplasm</keyword>
<dbReference type="PANTHER" id="PTHR10099:SF1">
    <property type="entry name" value="PHOSPHORIBOSYLFORMYLGLYCINAMIDINE SYNTHASE"/>
    <property type="match status" value="1"/>
</dbReference>
<dbReference type="InterPro" id="IPR055181">
    <property type="entry name" value="FGAR-AT_PurM_N-like"/>
</dbReference>
<keyword evidence="7 12" id="KW-0658">Purine biosynthesis</keyword>
<dbReference type="Gene3D" id="3.40.50.880">
    <property type="match status" value="1"/>
</dbReference>
<dbReference type="InterPro" id="IPR036921">
    <property type="entry name" value="PurM-like_N_sf"/>
</dbReference>
<dbReference type="UniPathway" id="UPA00074">
    <property type="reaction ID" value="UER00128"/>
</dbReference>
<keyword evidence="18" id="KW-1185">Reference proteome</keyword>
<dbReference type="SUPFAM" id="SSF56042">
    <property type="entry name" value="PurM C-terminal domain-like"/>
    <property type="match status" value="2"/>
</dbReference>
<proteinExistence type="inferred from homology"/>